<name>A0A077ZIP5_TRITR</name>
<feature type="compositionally biased region" description="Polar residues" evidence="1">
    <location>
        <begin position="94"/>
        <end position="109"/>
    </location>
</feature>
<feature type="region of interest" description="Disordered" evidence="1">
    <location>
        <begin position="84"/>
        <end position="109"/>
    </location>
</feature>
<protein>
    <submittedName>
        <fullName evidence="2">Uncharacterized protein</fullName>
    </submittedName>
</protein>
<dbReference type="EMBL" id="HG806604">
    <property type="protein sequence ID" value="CDW59478.1"/>
    <property type="molecule type" value="Genomic_DNA"/>
</dbReference>
<dbReference type="STRING" id="36087.A0A077ZIP5"/>
<dbReference type="AlphaFoldDB" id="A0A077ZIP5"/>
<reference evidence="2" key="1">
    <citation type="submission" date="2014-01" db="EMBL/GenBank/DDBJ databases">
        <authorList>
            <person name="Aslett M."/>
        </authorList>
    </citation>
    <scope>NUCLEOTIDE SEQUENCE</scope>
</reference>
<dbReference type="OrthoDB" id="10058156at2759"/>
<sequence>MAYVTHRRTADTVKDFLMTYRSTPHCVPGATPSLLLHGRTLRTKLHPPVASRPVNDRAIREKVTRRQEYLRRYVSGKKKRNLPHLSAGDVVYTRQPSSAKGHSRPSWQPTIIQSQVREATYRMADGRVWNASNLARR</sequence>
<accession>A0A077ZIP5</accession>
<evidence type="ECO:0000313" key="3">
    <source>
        <dbReference type="Proteomes" id="UP000030665"/>
    </source>
</evidence>
<proteinExistence type="predicted"/>
<evidence type="ECO:0000256" key="1">
    <source>
        <dbReference type="SAM" id="MobiDB-lite"/>
    </source>
</evidence>
<keyword evidence="3" id="KW-1185">Reference proteome</keyword>
<dbReference type="Proteomes" id="UP000030665">
    <property type="component" value="Unassembled WGS sequence"/>
</dbReference>
<reference evidence="2" key="2">
    <citation type="submission" date="2014-03" db="EMBL/GenBank/DDBJ databases">
        <title>The whipworm genome and dual-species transcriptomics of an intimate host-pathogen interaction.</title>
        <authorList>
            <person name="Foth B.J."/>
            <person name="Tsai I.J."/>
            <person name="Reid A.J."/>
            <person name="Bancroft A.J."/>
            <person name="Nichol S."/>
            <person name="Tracey A."/>
            <person name="Holroyd N."/>
            <person name="Cotton J.A."/>
            <person name="Stanley E.J."/>
            <person name="Zarowiecki M."/>
            <person name="Liu J.Z."/>
            <person name="Huckvale T."/>
            <person name="Cooper P.J."/>
            <person name="Grencis R.K."/>
            <person name="Berriman M."/>
        </authorList>
    </citation>
    <scope>NUCLEOTIDE SEQUENCE [LARGE SCALE GENOMIC DNA]</scope>
</reference>
<gene>
    <name evidence="2" type="ORF">TTRE_0000781301</name>
</gene>
<organism evidence="2 3">
    <name type="scientific">Trichuris trichiura</name>
    <name type="common">Whipworm</name>
    <name type="synonym">Trichocephalus trichiurus</name>
    <dbReference type="NCBI Taxonomy" id="36087"/>
    <lineage>
        <taxon>Eukaryota</taxon>
        <taxon>Metazoa</taxon>
        <taxon>Ecdysozoa</taxon>
        <taxon>Nematoda</taxon>
        <taxon>Enoplea</taxon>
        <taxon>Dorylaimia</taxon>
        <taxon>Trichinellida</taxon>
        <taxon>Trichuridae</taxon>
        <taxon>Trichuris</taxon>
    </lineage>
</organism>
<evidence type="ECO:0000313" key="2">
    <source>
        <dbReference type="EMBL" id="CDW59478.1"/>
    </source>
</evidence>